<dbReference type="Proteomes" id="UP000305888">
    <property type="component" value="Plasmid pD4M1C"/>
</dbReference>
<dbReference type="KEGG" id="ppru:FDP22_22190"/>
<evidence type="ECO:0000313" key="2">
    <source>
        <dbReference type="EMBL" id="QDL94587.1"/>
    </source>
</evidence>
<accession>A0A5B8FJM0</accession>
<feature type="transmembrane region" description="Helical" evidence="1">
    <location>
        <begin position="129"/>
        <end position="150"/>
    </location>
</feature>
<sequence length="308" mass="32103">MRASLASARRALTAARVSLTRPDRGFGAALAGIATAIRSPETTLAGFGTLLAALMLRAGAAVAQADDTDSGSPPLVFSDPAMMAQAGQALVLLFVLALLLESALTLLFDWRVFLAYFDRKGWKTPIAFAVAWLMVWKFDLDVVASLIAIYRKADAVSGPVSGALTALILAGGSAGVNRLMRGLGFRSSHRAEEVAPSPPGTRAWVSVRVTRSHSTGPVAVTVSEVPDGTPEPAAIAGTVGTRPPGLRQLMFRDPNRFPGSGGYAVEAGPVYRIGVLGQDAQGTPLPDPLAGRSFRFAPGAIVDIEVTL</sequence>
<organism evidence="2 3">
    <name type="scientific">Paroceanicella profunda</name>
    <dbReference type="NCBI Taxonomy" id="2579971"/>
    <lineage>
        <taxon>Bacteria</taxon>
        <taxon>Pseudomonadati</taxon>
        <taxon>Pseudomonadota</taxon>
        <taxon>Alphaproteobacteria</taxon>
        <taxon>Rhodobacterales</taxon>
        <taxon>Paracoccaceae</taxon>
        <taxon>Paroceanicella</taxon>
    </lineage>
</organism>
<reference evidence="2 3" key="1">
    <citation type="submission" date="2019-06" db="EMBL/GenBank/DDBJ databases">
        <title>Genome sequence of Rhodobacteraceae bacterium D4M1.</title>
        <authorList>
            <person name="Cao J."/>
        </authorList>
    </citation>
    <scope>NUCLEOTIDE SEQUENCE [LARGE SCALE GENOMIC DNA]</scope>
    <source>
        <strain evidence="2 3">D4M1</strain>
        <plasmid evidence="3">pd4m1c</plasmid>
    </source>
</reference>
<geneLocation type="plasmid" evidence="3">
    <name>pd4m1c</name>
</geneLocation>
<gene>
    <name evidence="2" type="ORF">FDP22_22190</name>
</gene>
<feature type="transmembrane region" description="Helical" evidence="1">
    <location>
        <begin position="162"/>
        <end position="180"/>
    </location>
</feature>
<protein>
    <submittedName>
        <fullName evidence="2">Uncharacterized protein</fullName>
    </submittedName>
</protein>
<keyword evidence="1" id="KW-0812">Transmembrane</keyword>
<dbReference type="EMBL" id="CP040821">
    <property type="protein sequence ID" value="QDL94587.1"/>
    <property type="molecule type" value="Genomic_DNA"/>
</dbReference>
<evidence type="ECO:0000313" key="3">
    <source>
        <dbReference type="Proteomes" id="UP000305888"/>
    </source>
</evidence>
<dbReference type="RefSeq" id="WP_138577020.1">
    <property type="nucleotide sequence ID" value="NZ_CP040821.1"/>
</dbReference>
<proteinExistence type="predicted"/>
<feature type="transmembrane region" description="Helical" evidence="1">
    <location>
        <begin position="44"/>
        <end position="65"/>
    </location>
</feature>
<dbReference type="OrthoDB" id="7182985at2"/>
<dbReference type="AlphaFoldDB" id="A0A5B8FJM0"/>
<keyword evidence="1" id="KW-1133">Transmembrane helix</keyword>
<evidence type="ECO:0000256" key="1">
    <source>
        <dbReference type="SAM" id="Phobius"/>
    </source>
</evidence>
<name>A0A5B8FJM0_9RHOB</name>
<keyword evidence="1" id="KW-0472">Membrane</keyword>
<keyword evidence="2" id="KW-0614">Plasmid</keyword>
<feature type="transmembrane region" description="Helical" evidence="1">
    <location>
        <begin position="85"/>
        <end position="108"/>
    </location>
</feature>
<keyword evidence="3" id="KW-1185">Reference proteome</keyword>